<gene>
    <name evidence="2" type="ORF">SAMN05216258_1531</name>
</gene>
<name>A0A1I3QMK4_9RHOB</name>
<dbReference type="STRING" id="1114924.SAMN05216258_1531"/>
<evidence type="ECO:0000313" key="2">
    <source>
        <dbReference type="EMBL" id="SFJ35343.1"/>
    </source>
</evidence>
<dbReference type="AlphaFoldDB" id="A0A1I3QMK4"/>
<dbReference type="RefSeq" id="WP_092866606.1">
    <property type="nucleotide sequence ID" value="NZ_FOQH01000053.1"/>
</dbReference>
<dbReference type="EMBL" id="FOQH01000053">
    <property type="protein sequence ID" value="SFJ35343.1"/>
    <property type="molecule type" value="Genomic_DNA"/>
</dbReference>
<accession>A0A1I3QMK4</accession>
<feature type="transmembrane region" description="Helical" evidence="1">
    <location>
        <begin position="12"/>
        <end position="32"/>
    </location>
</feature>
<sequence>MDDREFTPGWWVIPALALEAVALGASLLACAVEPAKAQATVVCGVYEDMAAALRRHGEAPVFRGLDARGIVVEAWASAAGDWTWISVGADGRACLVAAGEAAEVIALQPEERQG</sequence>
<keyword evidence="1" id="KW-1133">Transmembrane helix</keyword>
<dbReference type="OrthoDB" id="9810895at2"/>
<dbReference type="Proteomes" id="UP000199377">
    <property type="component" value="Unassembled WGS sequence"/>
</dbReference>
<evidence type="ECO:0000256" key="1">
    <source>
        <dbReference type="SAM" id="Phobius"/>
    </source>
</evidence>
<dbReference type="PROSITE" id="PS51257">
    <property type="entry name" value="PROKAR_LIPOPROTEIN"/>
    <property type="match status" value="1"/>
</dbReference>
<proteinExistence type="predicted"/>
<reference evidence="2 3" key="1">
    <citation type="submission" date="2016-10" db="EMBL/GenBank/DDBJ databases">
        <authorList>
            <person name="de Groot N.N."/>
        </authorList>
    </citation>
    <scope>NUCLEOTIDE SEQUENCE [LARGE SCALE GENOMIC DNA]</scope>
    <source>
        <strain evidence="2 3">CGMCC 1.11030</strain>
    </source>
</reference>
<keyword evidence="1" id="KW-0812">Transmembrane</keyword>
<evidence type="ECO:0000313" key="3">
    <source>
        <dbReference type="Proteomes" id="UP000199377"/>
    </source>
</evidence>
<keyword evidence="3" id="KW-1185">Reference proteome</keyword>
<keyword evidence="1" id="KW-0472">Membrane</keyword>
<organism evidence="2 3">
    <name type="scientific">Albimonas pacifica</name>
    <dbReference type="NCBI Taxonomy" id="1114924"/>
    <lineage>
        <taxon>Bacteria</taxon>
        <taxon>Pseudomonadati</taxon>
        <taxon>Pseudomonadota</taxon>
        <taxon>Alphaproteobacteria</taxon>
        <taxon>Rhodobacterales</taxon>
        <taxon>Paracoccaceae</taxon>
        <taxon>Albimonas</taxon>
    </lineage>
</organism>
<protein>
    <submittedName>
        <fullName evidence="2">Uncharacterized protein</fullName>
    </submittedName>
</protein>